<evidence type="ECO:0000313" key="1">
    <source>
        <dbReference type="EMBL" id="SDI53459.1"/>
    </source>
</evidence>
<protein>
    <submittedName>
        <fullName evidence="1">Uncharacterized protein</fullName>
    </submittedName>
</protein>
<dbReference type="AlphaFoldDB" id="A0A1G8LCK8"/>
<evidence type="ECO:0000313" key="2">
    <source>
        <dbReference type="Proteomes" id="UP000198894"/>
    </source>
</evidence>
<proteinExistence type="predicted"/>
<sequence>MPQKRKLKLTVRRVTEALQRSAGLMTVTAKRLRCARSTLYEFCAAHPELAEVRRAVDAEIGDLAESQLINGIRRGDMRAVTYYLSHKCKDRGYVFRQEVSGPNNGPVEVDVNAADARQVLAERLFQIASRMTRPAEVEEQDTKH</sequence>
<name>A0A1G8LCK8_9HYPH</name>
<gene>
    <name evidence="1" type="ORF">SAMN05428953_102207</name>
</gene>
<dbReference type="Proteomes" id="UP000198894">
    <property type="component" value="Unassembled WGS sequence"/>
</dbReference>
<keyword evidence="2" id="KW-1185">Reference proteome</keyword>
<dbReference type="EMBL" id="FNEE01000002">
    <property type="protein sequence ID" value="SDI53459.1"/>
    <property type="molecule type" value="Genomic_DNA"/>
</dbReference>
<dbReference type="RefSeq" id="WP_091591131.1">
    <property type="nucleotide sequence ID" value="NZ_FNEE01000002.1"/>
</dbReference>
<organism evidence="1 2">
    <name type="scientific">Mesorhizobium muleiense</name>
    <dbReference type="NCBI Taxonomy" id="1004279"/>
    <lineage>
        <taxon>Bacteria</taxon>
        <taxon>Pseudomonadati</taxon>
        <taxon>Pseudomonadota</taxon>
        <taxon>Alphaproteobacteria</taxon>
        <taxon>Hyphomicrobiales</taxon>
        <taxon>Phyllobacteriaceae</taxon>
        <taxon>Mesorhizobium</taxon>
    </lineage>
</organism>
<reference evidence="2" key="1">
    <citation type="submission" date="2016-10" db="EMBL/GenBank/DDBJ databases">
        <authorList>
            <person name="Varghese N."/>
            <person name="Submissions S."/>
        </authorList>
    </citation>
    <scope>NUCLEOTIDE SEQUENCE [LARGE SCALE GENOMIC DNA]</scope>
    <source>
        <strain evidence="2">CGMCC 1.11022</strain>
    </source>
</reference>
<accession>A0A1G8LCK8</accession>